<evidence type="ECO:0000256" key="3">
    <source>
        <dbReference type="ARBA" id="ARBA00022448"/>
    </source>
</evidence>
<keyword evidence="8 9" id="KW-0472">Membrane</keyword>
<dbReference type="EMBL" id="JABFTS010000003">
    <property type="protein sequence ID" value="MCE8051653.1"/>
    <property type="molecule type" value="Genomic_DNA"/>
</dbReference>
<dbReference type="InterPro" id="IPR050739">
    <property type="entry name" value="MFP"/>
</dbReference>
<feature type="transmembrane region" description="Helical" evidence="9">
    <location>
        <begin position="37"/>
        <end position="55"/>
    </location>
</feature>
<dbReference type="GO" id="GO:0015031">
    <property type="term" value="P:protein transport"/>
    <property type="evidence" value="ECO:0007669"/>
    <property type="project" value="InterPro"/>
</dbReference>
<dbReference type="Gene3D" id="2.40.50.100">
    <property type="match status" value="1"/>
</dbReference>
<keyword evidence="3 9" id="KW-0813">Transport</keyword>
<reference evidence="13" key="1">
    <citation type="submission" date="2020-05" db="EMBL/GenBank/DDBJ databases">
        <authorList>
            <person name="Wang L."/>
            <person name="Shao Z."/>
        </authorList>
    </citation>
    <scope>NUCLEOTIDE SEQUENCE</scope>
    <source>
        <strain evidence="13">MCCC 1A05776</strain>
    </source>
</reference>
<dbReference type="PANTHER" id="PTHR30386:SF17">
    <property type="entry name" value="ALKALINE PROTEASE SECRETION PROTEIN APRE"/>
    <property type="match status" value="1"/>
</dbReference>
<evidence type="ECO:0000259" key="11">
    <source>
        <dbReference type="Pfam" id="PF25994"/>
    </source>
</evidence>
<evidence type="ECO:0000313" key="14">
    <source>
        <dbReference type="Proteomes" id="UP001320178"/>
    </source>
</evidence>
<evidence type="ECO:0000256" key="8">
    <source>
        <dbReference type="ARBA" id="ARBA00023136"/>
    </source>
</evidence>
<evidence type="ECO:0000256" key="4">
    <source>
        <dbReference type="ARBA" id="ARBA00022475"/>
    </source>
</evidence>
<evidence type="ECO:0000256" key="9">
    <source>
        <dbReference type="RuleBase" id="RU365093"/>
    </source>
</evidence>
<evidence type="ECO:0000256" key="1">
    <source>
        <dbReference type="ARBA" id="ARBA00004377"/>
    </source>
</evidence>
<protein>
    <recommendedName>
        <fullName evidence="9">Membrane fusion protein (MFP) family protein</fullName>
    </recommendedName>
</protein>
<evidence type="ECO:0000256" key="2">
    <source>
        <dbReference type="ARBA" id="ARBA00009477"/>
    </source>
</evidence>
<dbReference type="InterPro" id="IPR010129">
    <property type="entry name" value="T1SS_HlyD"/>
</dbReference>
<comment type="subcellular location">
    <subcellularLocation>
        <location evidence="1 9">Cell inner membrane</location>
        <topology evidence="1 9">Single-pass membrane protein</topology>
    </subcellularLocation>
</comment>
<evidence type="ECO:0000256" key="7">
    <source>
        <dbReference type="ARBA" id="ARBA00022989"/>
    </source>
</evidence>
<dbReference type="Pfam" id="PF25994">
    <property type="entry name" value="HH_AprE"/>
    <property type="match status" value="1"/>
</dbReference>
<feature type="coiled-coil region" evidence="10">
    <location>
        <begin position="177"/>
        <end position="211"/>
    </location>
</feature>
<dbReference type="AlphaFoldDB" id="A0AAW4YSQ7"/>
<evidence type="ECO:0000256" key="6">
    <source>
        <dbReference type="ARBA" id="ARBA00022692"/>
    </source>
</evidence>
<dbReference type="Proteomes" id="UP001320178">
    <property type="component" value="Unassembled WGS sequence"/>
</dbReference>
<keyword evidence="7 9" id="KW-1133">Transmembrane helix</keyword>
<evidence type="ECO:0000256" key="5">
    <source>
        <dbReference type="ARBA" id="ARBA00022519"/>
    </source>
</evidence>
<feature type="coiled-coil region" evidence="10">
    <location>
        <begin position="272"/>
        <end position="299"/>
    </location>
</feature>
<evidence type="ECO:0000313" key="13">
    <source>
        <dbReference type="EMBL" id="MCE8051653.1"/>
    </source>
</evidence>
<dbReference type="NCBIfam" id="TIGR01843">
    <property type="entry name" value="type_I_hlyD"/>
    <property type="match status" value="1"/>
</dbReference>
<dbReference type="GO" id="GO:0005886">
    <property type="term" value="C:plasma membrane"/>
    <property type="evidence" value="ECO:0007669"/>
    <property type="project" value="UniProtKB-SubCell"/>
</dbReference>
<evidence type="ECO:0000256" key="10">
    <source>
        <dbReference type="SAM" id="Coils"/>
    </source>
</evidence>
<keyword evidence="10" id="KW-0175">Coiled coil</keyword>
<dbReference type="Pfam" id="PF26002">
    <property type="entry name" value="Beta-barrel_AprE"/>
    <property type="match status" value="1"/>
</dbReference>
<dbReference type="PANTHER" id="PTHR30386">
    <property type="entry name" value="MEMBRANE FUSION SUBUNIT OF EMRAB-TOLC MULTIDRUG EFFLUX PUMP"/>
    <property type="match status" value="1"/>
</dbReference>
<dbReference type="InterPro" id="IPR058781">
    <property type="entry name" value="HH_AprE-like"/>
</dbReference>
<proteinExistence type="inferred from homology"/>
<accession>A0AAW4YSQ7</accession>
<feature type="domain" description="AprE-like beta-barrel" evidence="12">
    <location>
        <begin position="342"/>
        <end position="431"/>
    </location>
</feature>
<keyword evidence="4 9" id="KW-1003">Cell membrane</keyword>
<comment type="caution">
    <text evidence="13">The sequence shown here is derived from an EMBL/GenBank/DDBJ whole genome shotgun (WGS) entry which is preliminary data.</text>
</comment>
<gene>
    <name evidence="13" type="ORF">HOP61_10145</name>
</gene>
<name>A0AAW4YSQ7_9GAMM</name>
<dbReference type="Gene3D" id="2.40.30.170">
    <property type="match status" value="1"/>
</dbReference>
<keyword evidence="5 9" id="KW-0997">Cell inner membrane</keyword>
<feature type="domain" description="AprE-like long alpha-helical hairpin" evidence="11">
    <location>
        <begin position="110"/>
        <end position="299"/>
    </location>
</feature>
<keyword evidence="6 9" id="KW-0812">Transmembrane</keyword>
<dbReference type="RefSeq" id="WP_234239330.1">
    <property type="nucleotide sequence ID" value="NZ_JABFTS010000003.1"/>
</dbReference>
<comment type="similarity">
    <text evidence="2 9">Belongs to the membrane fusion protein (MFP) (TC 8.A.1) family.</text>
</comment>
<dbReference type="InterPro" id="IPR058982">
    <property type="entry name" value="Beta-barrel_AprE"/>
</dbReference>
<dbReference type="PRINTS" id="PR01490">
    <property type="entry name" value="RTXTOXIND"/>
</dbReference>
<organism evidence="13 14">
    <name type="scientific">Billgrantia desiderata</name>
    <dbReference type="NCBI Taxonomy" id="52021"/>
    <lineage>
        <taxon>Bacteria</taxon>
        <taxon>Pseudomonadati</taxon>
        <taxon>Pseudomonadota</taxon>
        <taxon>Gammaproteobacteria</taxon>
        <taxon>Oceanospirillales</taxon>
        <taxon>Halomonadaceae</taxon>
        <taxon>Billgrantia</taxon>
    </lineage>
</organism>
<reference evidence="13" key="2">
    <citation type="journal article" date="2021" name="Front. Microbiol.">
        <title>Aerobic Denitrification and Heterotrophic Sulfur Oxidation in the Genus Halomonas Revealed by Six Novel Species Characterizations and Genome-Based Analysis.</title>
        <authorList>
            <person name="Wang L."/>
            <person name="Shao Z."/>
        </authorList>
    </citation>
    <scope>NUCLEOTIDE SEQUENCE</scope>
    <source>
        <strain evidence="13">MCCC 1A05776</strain>
    </source>
</reference>
<evidence type="ECO:0000259" key="12">
    <source>
        <dbReference type="Pfam" id="PF26002"/>
    </source>
</evidence>
<sequence length="454" mass="50833">MNIAHEPTEPRRQSGDEALSELASCEVPLDERRYHGFGLLVLLLGLGGFVGWASFAELAVSVVAPGHVAVESFRRSVQHLEGGIVREILVADGDLVVAGQPLVVIDDIQARSQLQILRSHYLAYRATELRLLAEQQGSEVLTIPEELVQADLPRAQEVMALQQALFVARRQSHLGSLQALDEQVIQMRRQIEGLEELVRLGERHLASLRAEERDLRGLFERGLVNNLRLREVERDLLLIEGEVAARRAEIGRLGSLLSENRLQREIRVQEFHKDIAEQLRDAQARVAEAEERMISLSDQLLRTVIRAPVEGTVVDRRVHSIGDVVRPGESLLDLVPVGDGFLVEARVPGRDIDRLYTGQAAEIRFSAFNQRRTHTSPAQIVYVSADSQHDEVTGARYYRVRLRVSDSERQALDGHMQLLAGMPAEVMIHTGERTFASYLLKPLADVFARAAREE</sequence>